<feature type="non-terminal residue" evidence="2">
    <location>
        <position position="106"/>
    </location>
</feature>
<organism evidence="2 3">
    <name type="scientific">Ilex paraguariensis</name>
    <name type="common">yerba mate</name>
    <dbReference type="NCBI Taxonomy" id="185542"/>
    <lineage>
        <taxon>Eukaryota</taxon>
        <taxon>Viridiplantae</taxon>
        <taxon>Streptophyta</taxon>
        <taxon>Embryophyta</taxon>
        <taxon>Tracheophyta</taxon>
        <taxon>Spermatophyta</taxon>
        <taxon>Magnoliopsida</taxon>
        <taxon>eudicotyledons</taxon>
        <taxon>Gunneridae</taxon>
        <taxon>Pentapetalae</taxon>
        <taxon>asterids</taxon>
        <taxon>campanulids</taxon>
        <taxon>Aquifoliales</taxon>
        <taxon>Aquifoliaceae</taxon>
        <taxon>Ilex</taxon>
    </lineage>
</organism>
<reference evidence="2 3" key="1">
    <citation type="submission" date="2024-02" db="EMBL/GenBank/DDBJ databases">
        <authorList>
            <person name="Vignale AGUSTIN F."/>
            <person name="Sosa J E."/>
            <person name="Modenutti C."/>
        </authorList>
    </citation>
    <scope>NUCLEOTIDE SEQUENCE [LARGE SCALE GENOMIC DNA]</scope>
</reference>
<keyword evidence="3" id="KW-1185">Reference proteome</keyword>
<sequence length="106" mass="12411">MNPKGAEKPTVAIEIVGTGHKNKVTKTQDKKHKRERRLLKTRRFKVHKEIYKKKRFRKGKEKMVLLKKLRDSNGNENGEVQVKPLSLENHMHLQSQDFKNPSVGKK</sequence>
<dbReference type="Proteomes" id="UP001642360">
    <property type="component" value="Unassembled WGS sequence"/>
</dbReference>
<evidence type="ECO:0000256" key="1">
    <source>
        <dbReference type="SAM" id="MobiDB-lite"/>
    </source>
</evidence>
<protein>
    <submittedName>
        <fullName evidence="2">Uncharacterized protein</fullName>
    </submittedName>
</protein>
<gene>
    <name evidence="2" type="ORF">ILEXP_LOCUS21257</name>
</gene>
<evidence type="ECO:0000313" key="3">
    <source>
        <dbReference type="Proteomes" id="UP001642360"/>
    </source>
</evidence>
<dbReference type="EMBL" id="CAUOFW020002325">
    <property type="protein sequence ID" value="CAK9153016.1"/>
    <property type="molecule type" value="Genomic_DNA"/>
</dbReference>
<evidence type="ECO:0000313" key="2">
    <source>
        <dbReference type="EMBL" id="CAK9153016.1"/>
    </source>
</evidence>
<accession>A0ABC8S728</accession>
<name>A0ABC8S728_9AQUA</name>
<comment type="caution">
    <text evidence="2">The sequence shown here is derived from an EMBL/GenBank/DDBJ whole genome shotgun (WGS) entry which is preliminary data.</text>
</comment>
<dbReference type="AlphaFoldDB" id="A0ABC8S728"/>
<feature type="region of interest" description="Disordered" evidence="1">
    <location>
        <begin position="70"/>
        <end position="106"/>
    </location>
</feature>
<proteinExistence type="predicted"/>